<evidence type="ECO:0000313" key="10">
    <source>
        <dbReference type="Proteomes" id="UP000284763"/>
    </source>
</evidence>
<dbReference type="GO" id="GO:0004526">
    <property type="term" value="F:ribonuclease P activity"/>
    <property type="evidence" value="ECO:0007669"/>
    <property type="project" value="UniProtKB-UniRule"/>
</dbReference>
<keyword evidence="1 8" id="KW-0963">Cytoplasm</keyword>
<feature type="binding site" evidence="8">
    <location>
        <position position="94"/>
    </location>
    <ligand>
        <name>Zn(2+)</name>
        <dbReference type="ChEBI" id="CHEBI:29105"/>
    </ligand>
</feature>
<keyword evidence="3 8" id="KW-0540">Nuclease</keyword>
<reference evidence="9 10" key="1">
    <citation type="submission" date="2018-08" db="EMBL/GenBank/DDBJ databases">
        <title>The metabolism and importance of syntrophic acetate oxidation coupled to methane or sulfide production in haloalkaline environments.</title>
        <authorList>
            <person name="Timmers P.H.A."/>
            <person name="Vavourakis C.D."/>
            <person name="Sorokin D.Y."/>
            <person name="Sinninghe Damste J.S."/>
            <person name="Muyzer G."/>
            <person name="Stams A.J.M."/>
            <person name="Plugge C.M."/>
        </authorList>
    </citation>
    <scope>NUCLEOTIDE SEQUENCE [LARGE SCALE GENOMIC DNA]</scope>
    <source>
        <strain evidence="9">MSAO_Arc3</strain>
    </source>
</reference>
<dbReference type="EC" id="3.1.26.5" evidence="8"/>
<organism evidence="9 10">
    <name type="scientific">Methanosalsum natronophilum</name>
    <dbReference type="NCBI Taxonomy" id="768733"/>
    <lineage>
        <taxon>Archaea</taxon>
        <taxon>Methanobacteriati</taxon>
        <taxon>Methanobacteriota</taxon>
        <taxon>Stenosarchaea group</taxon>
        <taxon>Methanomicrobia</taxon>
        <taxon>Methanosarcinales</taxon>
        <taxon>Methanosarcinaceae</taxon>
        <taxon>Methanosalsum</taxon>
    </lineage>
</organism>
<dbReference type="HAMAP" id="MF_00757">
    <property type="entry name" value="RNase_P_4"/>
    <property type="match status" value="1"/>
</dbReference>
<feature type="binding site" evidence="8">
    <location>
        <position position="68"/>
    </location>
    <ligand>
        <name>Zn(2+)</name>
        <dbReference type="ChEBI" id="CHEBI:29105"/>
    </ligand>
</feature>
<dbReference type="InterPro" id="IPR016432">
    <property type="entry name" value="RNP4"/>
</dbReference>
<dbReference type="Gene3D" id="1.20.5.420">
    <property type="entry name" value="Immunoglobulin FC, subunit C"/>
    <property type="match status" value="1"/>
</dbReference>
<evidence type="ECO:0000256" key="4">
    <source>
        <dbReference type="ARBA" id="ARBA00022723"/>
    </source>
</evidence>
<evidence type="ECO:0000256" key="1">
    <source>
        <dbReference type="ARBA" id="ARBA00022490"/>
    </source>
</evidence>
<feature type="binding site" evidence="8">
    <location>
        <position position="65"/>
    </location>
    <ligand>
        <name>Zn(2+)</name>
        <dbReference type="ChEBI" id="CHEBI:29105"/>
    </ligand>
</feature>
<comment type="similarity">
    <text evidence="8">Belongs to the eukaryotic/archaeal RNase P protein component 4 family.</text>
</comment>
<dbReference type="PANTHER" id="PTHR14742">
    <property type="entry name" value="RIBONUCLEASE P SUBUNIT P21"/>
    <property type="match status" value="1"/>
</dbReference>
<dbReference type="Proteomes" id="UP000284763">
    <property type="component" value="Unassembled WGS sequence"/>
</dbReference>
<dbReference type="AlphaFoldDB" id="A0A424YZ88"/>
<evidence type="ECO:0000256" key="5">
    <source>
        <dbReference type="ARBA" id="ARBA00022759"/>
    </source>
</evidence>
<evidence type="ECO:0000256" key="7">
    <source>
        <dbReference type="ARBA" id="ARBA00022833"/>
    </source>
</evidence>
<comment type="subunit">
    <text evidence="8">Consists of a catalytic RNA component and at least 4-5 protein subunits.</text>
</comment>
<dbReference type="GO" id="GO:0001682">
    <property type="term" value="P:tRNA 5'-leader removal"/>
    <property type="evidence" value="ECO:0007669"/>
    <property type="project" value="UniProtKB-UniRule"/>
</dbReference>
<dbReference type="GO" id="GO:0030677">
    <property type="term" value="C:ribonuclease P complex"/>
    <property type="evidence" value="ECO:0007669"/>
    <property type="project" value="UniProtKB-UniRule"/>
</dbReference>
<evidence type="ECO:0000256" key="8">
    <source>
        <dbReference type="HAMAP-Rule" id="MF_00757"/>
    </source>
</evidence>
<keyword evidence="2 8" id="KW-0819">tRNA processing</keyword>
<evidence type="ECO:0000256" key="3">
    <source>
        <dbReference type="ARBA" id="ARBA00022722"/>
    </source>
</evidence>
<keyword evidence="7 8" id="KW-0862">Zinc</keyword>
<proteinExistence type="inferred from homology"/>
<dbReference type="EMBL" id="QZAB01000257">
    <property type="protein sequence ID" value="RQD86546.1"/>
    <property type="molecule type" value="Genomic_DNA"/>
</dbReference>
<comment type="subcellular location">
    <subcellularLocation>
        <location evidence="8">Cytoplasm</location>
    </subcellularLocation>
</comment>
<dbReference type="PANTHER" id="PTHR14742:SF0">
    <property type="entry name" value="RIBONUCLEASE P PROTEIN SUBUNIT P21"/>
    <property type="match status" value="1"/>
</dbReference>
<keyword evidence="4 8" id="KW-0479">Metal-binding</keyword>
<name>A0A424YZ88_9EURY</name>
<protein>
    <recommendedName>
        <fullName evidence="8">Ribonuclease P protein component 4</fullName>
        <shortName evidence="8">RNase P component 4</shortName>
        <ecNumber evidence="8">3.1.26.5</ecNumber>
    </recommendedName>
    <alternativeName>
        <fullName evidence="8">Rpp21</fullName>
    </alternativeName>
</protein>
<feature type="binding site" evidence="8">
    <location>
        <position position="91"/>
    </location>
    <ligand>
        <name>Zn(2+)</name>
        <dbReference type="ChEBI" id="CHEBI:29105"/>
    </ligand>
</feature>
<dbReference type="PIRSF" id="PIRSF004878">
    <property type="entry name" value="RNase_P_4"/>
    <property type="match status" value="1"/>
</dbReference>
<dbReference type="GO" id="GO:0008270">
    <property type="term" value="F:zinc ion binding"/>
    <property type="evidence" value="ECO:0007669"/>
    <property type="project" value="UniProtKB-UniRule"/>
</dbReference>
<dbReference type="Pfam" id="PF04032">
    <property type="entry name" value="Rpr2"/>
    <property type="match status" value="1"/>
</dbReference>
<dbReference type="Gene3D" id="6.20.50.20">
    <property type="match status" value="1"/>
</dbReference>
<comment type="cofactor">
    <cofactor evidence="8">
        <name>Zn(2+)</name>
        <dbReference type="ChEBI" id="CHEBI:29105"/>
    </cofactor>
    <text evidence="8">Binds 1 zinc ion per subunit.</text>
</comment>
<comment type="caution">
    <text evidence="9">The sequence shown here is derived from an EMBL/GenBank/DDBJ whole genome shotgun (WGS) entry which is preliminary data.</text>
</comment>
<accession>A0A424YZ88</accession>
<keyword evidence="6 8" id="KW-0378">Hydrolase</keyword>
<dbReference type="GO" id="GO:0005737">
    <property type="term" value="C:cytoplasm"/>
    <property type="evidence" value="ECO:0007669"/>
    <property type="project" value="UniProtKB-SubCell"/>
</dbReference>
<gene>
    <name evidence="8" type="primary">rnp4</name>
    <name evidence="9" type="ORF">D5R95_03855</name>
</gene>
<evidence type="ECO:0000256" key="2">
    <source>
        <dbReference type="ARBA" id="ARBA00022694"/>
    </source>
</evidence>
<sequence>MGKKKLKKKYLMKDLAHQRISILFKLADAEYQSNPHRSNRYVELARKIGMRYRISIPPDLRKRACRKCNSYLVPGNNCRVRIHKNYVLITCEKCERRMRYPANSD</sequence>
<evidence type="ECO:0000256" key="6">
    <source>
        <dbReference type="ARBA" id="ARBA00022801"/>
    </source>
</evidence>
<dbReference type="InterPro" id="IPR007175">
    <property type="entry name" value="Rpr2/Snm1/Rpp21"/>
</dbReference>
<comment type="catalytic activity">
    <reaction evidence="8">
        <text>Endonucleolytic cleavage of RNA, removing 5'-extranucleotides from tRNA precursor.</text>
        <dbReference type="EC" id="3.1.26.5"/>
    </reaction>
</comment>
<keyword evidence="5 8" id="KW-0255">Endonuclease</keyword>
<comment type="function">
    <text evidence="8">Part of ribonuclease P, a protein complex that generates mature tRNA molecules by cleaving their 5'-ends.</text>
</comment>
<evidence type="ECO:0000313" key="9">
    <source>
        <dbReference type="EMBL" id="RQD86546.1"/>
    </source>
</evidence>